<dbReference type="InterPro" id="IPR011992">
    <property type="entry name" value="EF-hand-dom_pair"/>
</dbReference>
<evidence type="ECO:0000313" key="1">
    <source>
        <dbReference type="EMBL" id="CDS17278.1"/>
    </source>
</evidence>
<dbReference type="EMBL" id="LK028577">
    <property type="protein sequence ID" value="CDS17278.1"/>
    <property type="molecule type" value="Genomic_DNA"/>
</dbReference>
<dbReference type="WBParaSite" id="EgrG_001001700">
    <property type="protein sequence ID" value="EgrG_001001700"/>
    <property type="gene ID" value="EgrG_001001700"/>
</dbReference>
<gene>
    <name evidence="1" type="ORF">EgrG_001001700</name>
</gene>
<reference evidence="3" key="3">
    <citation type="submission" date="2020-10" db="UniProtKB">
        <authorList>
            <consortium name="WormBaseParasite"/>
        </authorList>
    </citation>
    <scope>IDENTIFICATION</scope>
</reference>
<name>A0A068WFV6_ECHGR</name>
<evidence type="ECO:0000313" key="2">
    <source>
        <dbReference type="Proteomes" id="UP000492820"/>
    </source>
</evidence>
<reference evidence="1" key="2">
    <citation type="submission" date="2014-06" db="EMBL/GenBank/DDBJ databases">
        <authorList>
            <person name="Aslett M."/>
        </authorList>
    </citation>
    <scope>NUCLEOTIDE SEQUENCE</scope>
</reference>
<dbReference type="InterPro" id="IPR001372">
    <property type="entry name" value="Dynein_light_chain_typ-1/2"/>
</dbReference>
<dbReference type="Pfam" id="PF01221">
    <property type="entry name" value="Dynein_light"/>
    <property type="match status" value="1"/>
</dbReference>
<protein>
    <submittedName>
        <fullName evidence="1 3">Tegumental calcium binding EF hand protein</fullName>
    </submittedName>
</protein>
<dbReference type="GO" id="GO:0030286">
    <property type="term" value="C:dynein complex"/>
    <property type="evidence" value="ECO:0007669"/>
    <property type="project" value="InterPro"/>
</dbReference>
<sequence>METASYNAEKLIHFYDELREDKAKLSTSVYYDHLVKWGTSPEKATSLIRMMDPKNTGYLTRNDICRTMNFNLQSLRALRDIEIIKTDMSPSKRDSVALLFLELASRTVKKESMLRQLKERLEIVYGGDWSCFISAGHYWSICIHNPGTNLVFKYRDHIYGAFESGKL</sequence>
<accession>A0A068WFV6</accession>
<dbReference type="Gene3D" id="3.30.740.10">
    <property type="entry name" value="Protein Inhibitor Of Neuronal Nitric Oxide Synthase"/>
    <property type="match status" value="1"/>
</dbReference>
<dbReference type="OrthoDB" id="6222374at2759"/>
<reference evidence="1 2" key="1">
    <citation type="journal article" date="2013" name="Nature">
        <title>The genomes of four tapeworm species reveal adaptations to parasitism.</title>
        <authorList>
            <person name="Tsai I.J."/>
            <person name="Zarowiecki M."/>
            <person name="Holroyd N."/>
            <person name="Garciarrubio A."/>
            <person name="Sanchez-Flores A."/>
            <person name="Brooks K.L."/>
            <person name="Tracey A."/>
            <person name="Bobes R.J."/>
            <person name="Fragoso G."/>
            <person name="Sciutto E."/>
            <person name="Aslett M."/>
            <person name="Beasley H."/>
            <person name="Bennett H.M."/>
            <person name="Cai J."/>
            <person name="Camicia F."/>
            <person name="Clark R."/>
            <person name="Cucher M."/>
            <person name="De Silva N."/>
            <person name="Day T.A."/>
            <person name="Deplazes P."/>
            <person name="Estrada K."/>
            <person name="Fernandez C."/>
            <person name="Holland P.W."/>
            <person name="Hou J."/>
            <person name="Hu S."/>
            <person name="Huckvale T."/>
            <person name="Hung S.S."/>
            <person name="Kamenetzky L."/>
            <person name="Keane J.A."/>
            <person name="Kiss F."/>
            <person name="Koziol U."/>
            <person name="Lambert O."/>
            <person name="Liu K."/>
            <person name="Luo X."/>
            <person name="Luo Y."/>
            <person name="Macchiaroli N."/>
            <person name="Nichol S."/>
            <person name="Paps J."/>
            <person name="Parkinson J."/>
            <person name="Pouchkina-Stantcheva N."/>
            <person name="Riddiford N."/>
            <person name="Rosenzvit M."/>
            <person name="Salinas G."/>
            <person name="Wasmuth J.D."/>
            <person name="Zamanian M."/>
            <person name="Zheng Y."/>
            <person name="Cai X."/>
            <person name="Soberon X."/>
            <person name="Olson P.D."/>
            <person name="Laclette J.P."/>
            <person name="Brehm K."/>
            <person name="Berriman M."/>
            <person name="Garciarrubio A."/>
            <person name="Bobes R.J."/>
            <person name="Fragoso G."/>
            <person name="Sanchez-Flores A."/>
            <person name="Estrada K."/>
            <person name="Cevallos M.A."/>
            <person name="Morett E."/>
            <person name="Gonzalez V."/>
            <person name="Portillo T."/>
            <person name="Ochoa-Leyva A."/>
            <person name="Jose M.V."/>
            <person name="Sciutto E."/>
            <person name="Landa A."/>
            <person name="Jimenez L."/>
            <person name="Valdes V."/>
            <person name="Carrero J.C."/>
            <person name="Larralde C."/>
            <person name="Morales-Montor J."/>
            <person name="Limon-Lason J."/>
            <person name="Soberon X."/>
            <person name="Laclette J.P."/>
        </authorList>
    </citation>
    <scope>NUCLEOTIDE SEQUENCE [LARGE SCALE GENOMIC DNA]</scope>
</reference>
<proteinExistence type="predicted"/>
<dbReference type="SUPFAM" id="SSF47473">
    <property type="entry name" value="EF-hand"/>
    <property type="match status" value="1"/>
</dbReference>
<organism evidence="1">
    <name type="scientific">Echinococcus granulosus</name>
    <name type="common">Hydatid tapeworm</name>
    <dbReference type="NCBI Taxonomy" id="6210"/>
    <lineage>
        <taxon>Eukaryota</taxon>
        <taxon>Metazoa</taxon>
        <taxon>Spiralia</taxon>
        <taxon>Lophotrochozoa</taxon>
        <taxon>Platyhelminthes</taxon>
        <taxon>Cestoda</taxon>
        <taxon>Eucestoda</taxon>
        <taxon>Cyclophyllidea</taxon>
        <taxon>Taeniidae</taxon>
        <taxon>Echinococcus</taxon>
        <taxon>Echinococcus granulosus group</taxon>
    </lineage>
</organism>
<dbReference type="SUPFAM" id="SSF54648">
    <property type="entry name" value="DLC"/>
    <property type="match status" value="1"/>
</dbReference>
<dbReference type="GO" id="GO:0007017">
    <property type="term" value="P:microtubule-based process"/>
    <property type="evidence" value="ECO:0007669"/>
    <property type="project" value="InterPro"/>
</dbReference>
<dbReference type="InterPro" id="IPR037177">
    <property type="entry name" value="DLC_sf"/>
</dbReference>
<dbReference type="Proteomes" id="UP000492820">
    <property type="component" value="Unassembled WGS sequence"/>
</dbReference>
<dbReference type="AlphaFoldDB" id="A0A068WFV6"/>
<evidence type="ECO:0000313" key="3">
    <source>
        <dbReference type="WBParaSite" id="EgrG_001001700"/>
    </source>
</evidence>